<evidence type="ECO:0000313" key="1">
    <source>
        <dbReference type="EMBL" id="KAH0450819.1"/>
    </source>
</evidence>
<dbReference type="EMBL" id="JAGFBR010000018">
    <property type="protein sequence ID" value="KAH0450819.1"/>
    <property type="molecule type" value="Genomic_DNA"/>
</dbReference>
<organism evidence="1 2">
    <name type="scientific">Dendrobium chrysotoxum</name>
    <name type="common">Orchid</name>
    <dbReference type="NCBI Taxonomy" id="161865"/>
    <lineage>
        <taxon>Eukaryota</taxon>
        <taxon>Viridiplantae</taxon>
        <taxon>Streptophyta</taxon>
        <taxon>Embryophyta</taxon>
        <taxon>Tracheophyta</taxon>
        <taxon>Spermatophyta</taxon>
        <taxon>Magnoliopsida</taxon>
        <taxon>Liliopsida</taxon>
        <taxon>Asparagales</taxon>
        <taxon>Orchidaceae</taxon>
        <taxon>Epidendroideae</taxon>
        <taxon>Malaxideae</taxon>
        <taxon>Dendrobiinae</taxon>
        <taxon>Dendrobium</taxon>
    </lineage>
</organism>
<protein>
    <submittedName>
        <fullName evidence="1">Uncharacterized protein</fullName>
    </submittedName>
</protein>
<keyword evidence="2" id="KW-1185">Reference proteome</keyword>
<comment type="caution">
    <text evidence="1">The sequence shown here is derived from an EMBL/GenBank/DDBJ whole genome shotgun (WGS) entry which is preliminary data.</text>
</comment>
<dbReference type="AlphaFoldDB" id="A0AAV7G4C9"/>
<dbReference type="Proteomes" id="UP000775213">
    <property type="component" value="Unassembled WGS sequence"/>
</dbReference>
<gene>
    <name evidence="1" type="ORF">IEQ34_021511</name>
</gene>
<reference evidence="1 2" key="1">
    <citation type="journal article" date="2021" name="Hortic Res">
        <title>Chromosome-scale assembly of the Dendrobium chrysotoxum genome enhances the understanding of orchid evolution.</title>
        <authorList>
            <person name="Zhang Y."/>
            <person name="Zhang G.Q."/>
            <person name="Zhang D."/>
            <person name="Liu X.D."/>
            <person name="Xu X.Y."/>
            <person name="Sun W.H."/>
            <person name="Yu X."/>
            <person name="Zhu X."/>
            <person name="Wang Z.W."/>
            <person name="Zhao X."/>
            <person name="Zhong W.Y."/>
            <person name="Chen H."/>
            <person name="Yin W.L."/>
            <person name="Huang T."/>
            <person name="Niu S.C."/>
            <person name="Liu Z.J."/>
        </authorList>
    </citation>
    <scope>NUCLEOTIDE SEQUENCE [LARGE SCALE GENOMIC DNA]</scope>
    <source>
        <strain evidence="1">Lindl</strain>
    </source>
</reference>
<accession>A0AAV7G4C9</accession>
<proteinExistence type="predicted"/>
<evidence type="ECO:0000313" key="2">
    <source>
        <dbReference type="Proteomes" id="UP000775213"/>
    </source>
</evidence>
<name>A0AAV7G4C9_DENCH</name>
<sequence>MIMNNTGYYKKYYNSNILKSSELSLWISESVWGQLTSAWGSPDYTRRRGQNRQN</sequence>